<reference evidence="3" key="1">
    <citation type="submission" date="2018-12" db="EMBL/GenBank/DDBJ databases">
        <title>Tengunoibacter tsumagoiensis gen. nov., sp. nov., Dictyobacter kobayashii sp. nov., D. alpinus sp. nov., and D. joshuensis sp. nov. and description of Dictyobacteraceae fam. nov. within the order Ktedonobacterales isolated from Tengu-no-mugimeshi.</title>
        <authorList>
            <person name="Wang C.M."/>
            <person name="Zheng Y."/>
            <person name="Sakai Y."/>
            <person name="Toyoda A."/>
            <person name="Minakuchi Y."/>
            <person name="Abe K."/>
            <person name="Yokota A."/>
            <person name="Yabe S."/>
        </authorList>
    </citation>
    <scope>NUCLEOTIDE SEQUENCE [LARGE SCALE GENOMIC DNA]</scope>
    <source>
        <strain evidence="3">Uno3</strain>
    </source>
</reference>
<dbReference type="InterPro" id="IPR014729">
    <property type="entry name" value="Rossmann-like_a/b/a_fold"/>
</dbReference>
<dbReference type="AlphaFoldDB" id="A0A402A4K3"/>
<gene>
    <name evidence="2" type="ORF">KTT_37900</name>
</gene>
<sequence length="170" mass="18220">MVHLWGSRAKEETEISKSALGECAAGDIAVVLAGDKLDSNLVYLGCQMAKGARRKVHLVHVIEVPRALPLKAVLSQESERADHLLSAAMEIARKVGSDPIAEVVQARDAGPAIVDEARDHHCGLLLIGLTRPTIGKTHADLDRTVAYVLANAPCRVWLVQDPPAQTTIAK</sequence>
<dbReference type="Gene3D" id="3.40.50.620">
    <property type="entry name" value="HUPs"/>
    <property type="match status" value="1"/>
</dbReference>
<keyword evidence="3" id="KW-1185">Reference proteome</keyword>
<comment type="caution">
    <text evidence="2">The sequence shown here is derived from an EMBL/GenBank/DDBJ whole genome shotgun (WGS) entry which is preliminary data.</text>
</comment>
<dbReference type="CDD" id="cd00293">
    <property type="entry name" value="USP-like"/>
    <property type="match status" value="1"/>
</dbReference>
<evidence type="ECO:0000259" key="1">
    <source>
        <dbReference type="Pfam" id="PF00582"/>
    </source>
</evidence>
<feature type="domain" description="UspA" evidence="1">
    <location>
        <begin position="30"/>
        <end position="159"/>
    </location>
</feature>
<proteinExistence type="predicted"/>
<dbReference type="SUPFAM" id="SSF52402">
    <property type="entry name" value="Adenine nucleotide alpha hydrolases-like"/>
    <property type="match status" value="1"/>
</dbReference>
<dbReference type="Proteomes" id="UP000287352">
    <property type="component" value="Unassembled WGS sequence"/>
</dbReference>
<evidence type="ECO:0000313" key="2">
    <source>
        <dbReference type="EMBL" id="GCE13931.1"/>
    </source>
</evidence>
<accession>A0A402A4K3</accession>
<organism evidence="2 3">
    <name type="scientific">Tengunoibacter tsumagoiensis</name>
    <dbReference type="NCBI Taxonomy" id="2014871"/>
    <lineage>
        <taxon>Bacteria</taxon>
        <taxon>Bacillati</taxon>
        <taxon>Chloroflexota</taxon>
        <taxon>Ktedonobacteria</taxon>
        <taxon>Ktedonobacterales</taxon>
        <taxon>Dictyobacteraceae</taxon>
        <taxon>Tengunoibacter</taxon>
    </lineage>
</organism>
<dbReference type="InterPro" id="IPR006016">
    <property type="entry name" value="UspA"/>
</dbReference>
<dbReference type="EMBL" id="BIFR01000001">
    <property type="protein sequence ID" value="GCE13931.1"/>
    <property type="molecule type" value="Genomic_DNA"/>
</dbReference>
<dbReference type="OrthoDB" id="164038at2"/>
<evidence type="ECO:0000313" key="3">
    <source>
        <dbReference type="Proteomes" id="UP000287352"/>
    </source>
</evidence>
<dbReference type="Pfam" id="PF00582">
    <property type="entry name" value="Usp"/>
    <property type="match status" value="1"/>
</dbReference>
<dbReference type="RefSeq" id="WP_126581416.1">
    <property type="nucleotide sequence ID" value="NZ_BIFR01000001.1"/>
</dbReference>
<name>A0A402A4K3_9CHLR</name>
<protein>
    <recommendedName>
        <fullName evidence="1">UspA domain-containing protein</fullName>
    </recommendedName>
</protein>